<feature type="chain" id="PRO_5013045326" evidence="1">
    <location>
        <begin position="16"/>
        <end position="290"/>
    </location>
</feature>
<feature type="signal peptide" evidence="1">
    <location>
        <begin position="1"/>
        <end position="15"/>
    </location>
</feature>
<evidence type="ECO:0000256" key="1">
    <source>
        <dbReference type="SAM" id="SignalP"/>
    </source>
</evidence>
<sequence>MKFSLLALTVSLVLGNGIIYHRSFVDGFSFPEGSSSSGFRGGSSQLGQNYDAGYQNEFHPRNVIQNQIRPNIPNFYLNGPINLQNWNPYQAQSSFLQQNLDQQQYSLPAANQDRNTIIGLNELFDMTTASIDNVYLFLSKKMCYMYKGYRIQRPGDLKSNYEIISANINEAIRKFISSLNWSFYSPDELNHISAGFGDIFEEYAWLGELIGKYGKLPDVVISGEEVNKMVEDCKDYLKTFGYDENRTPVENEQATNQGMAESIRVRKLSRRKSSRISNAVDTMKNKFPVT</sequence>
<keyword evidence="3" id="KW-1185">Reference proteome</keyword>
<gene>
    <name evidence="2" type="ORF">AYI68_g6399</name>
</gene>
<name>A0A1R0GRK7_9FUNG</name>
<dbReference type="EMBL" id="LSSL01004336">
    <property type="protein sequence ID" value="OLY79531.1"/>
    <property type="molecule type" value="Genomic_DNA"/>
</dbReference>
<organism evidence="2 3">
    <name type="scientific">Smittium mucronatum</name>
    <dbReference type="NCBI Taxonomy" id="133383"/>
    <lineage>
        <taxon>Eukaryota</taxon>
        <taxon>Fungi</taxon>
        <taxon>Fungi incertae sedis</taxon>
        <taxon>Zoopagomycota</taxon>
        <taxon>Kickxellomycotina</taxon>
        <taxon>Harpellomycetes</taxon>
        <taxon>Harpellales</taxon>
        <taxon>Legeriomycetaceae</taxon>
        <taxon>Smittium</taxon>
    </lineage>
</organism>
<proteinExistence type="predicted"/>
<evidence type="ECO:0000313" key="2">
    <source>
        <dbReference type="EMBL" id="OLY79531.1"/>
    </source>
</evidence>
<protein>
    <submittedName>
        <fullName evidence="2">Uncharacterized protein</fullName>
    </submittedName>
</protein>
<evidence type="ECO:0000313" key="3">
    <source>
        <dbReference type="Proteomes" id="UP000187455"/>
    </source>
</evidence>
<dbReference type="AlphaFoldDB" id="A0A1R0GRK7"/>
<reference evidence="2 3" key="1">
    <citation type="journal article" date="2016" name="Mol. Biol. Evol.">
        <title>Genome-Wide Survey of Gut Fungi (Harpellales) Reveals the First Horizontally Transferred Ubiquitin Gene from a Mosquito Host.</title>
        <authorList>
            <person name="Wang Y."/>
            <person name="White M.M."/>
            <person name="Kvist S."/>
            <person name="Moncalvo J.M."/>
        </authorList>
    </citation>
    <scope>NUCLEOTIDE SEQUENCE [LARGE SCALE GENOMIC DNA]</scope>
    <source>
        <strain evidence="2 3">ALG-7-W6</strain>
    </source>
</reference>
<accession>A0A1R0GRK7</accession>
<comment type="caution">
    <text evidence="2">The sequence shown here is derived from an EMBL/GenBank/DDBJ whole genome shotgun (WGS) entry which is preliminary data.</text>
</comment>
<dbReference type="Proteomes" id="UP000187455">
    <property type="component" value="Unassembled WGS sequence"/>
</dbReference>
<keyword evidence="1" id="KW-0732">Signal</keyword>